<evidence type="ECO:0000313" key="4">
    <source>
        <dbReference type="EMBL" id="SEO50897.1"/>
    </source>
</evidence>
<feature type="region of interest" description="Disordered" evidence="1">
    <location>
        <begin position="662"/>
        <end position="682"/>
    </location>
</feature>
<dbReference type="Gene3D" id="3.20.20.80">
    <property type="entry name" value="Glycosidases"/>
    <property type="match status" value="1"/>
</dbReference>
<dbReference type="InterPro" id="IPR025195">
    <property type="entry name" value="GTA_TIM_dom"/>
</dbReference>
<dbReference type="STRING" id="569882.SAMN04490248_10669"/>
<dbReference type="CDD" id="cd19607">
    <property type="entry name" value="GTA_TIM-barrel-like"/>
    <property type="match status" value="1"/>
</dbReference>
<feature type="domain" description="Tip attachment protein J" evidence="3">
    <location>
        <begin position="799"/>
        <end position="886"/>
    </location>
</feature>
<dbReference type="EMBL" id="FODS01000006">
    <property type="protein sequence ID" value="SEO50897.1"/>
    <property type="molecule type" value="Genomic_DNA"/>
</dbReference>
<evidence type="ECO:0000256" key="1">
    <source>
        <dbReference type="SAM" id="MobiDB-lite"/>
    </source>
</evidence>
<evidence type="ECO:0000313" key="5">
    <source>
        <dbReference type="Proteomes" id="UP000198893"/>
    </source>
</evidence>
<feature type="region of interest" description="Disordered" evidence="1">
    <location>
        <begin position="902"/>
        <end position="921"/>
    </location>
</feature>
<dbReference type="InterPro" id="IPR032876">
    <property type="entry name" value="J_dom"/>
</dbReference>
<accession>A0A1H8QAG1</accession>
<protein>
    <submittedName>
        <fullName evidence="4">Putative phage tail protein</fullName>
    </submittedName>
</protein>
<dbReference type="Proteomes" id="UP000198893">
    <property type="component" value="Unassembled WGS sequence"/>
</dbReference>
<dbReference type="Pfam" id="PF13550">
    <property type="entry name" value="Phage-tail_3"/>
    <property type="match status" value="1"/>
</dbReference>
<keyword evidence="5" id="KW-1185">Reference proteome</keyword>
<dbReference type="Pfam" id="PF13547">
    <property type="entry name" value="GTA_TIM"/>
    <property type="match status" value="1"/>
</dbReference>
<evidence type="ECO:0000259" key="2">
    <source>
        <dbReference type="Pfam" id="PF13547"/>
    </source>
</evidence>
<proteinExistence type="predicted"/>
<reference evidence="4 5" key="1">
    <citation type="submission" date="2016-10" db="EMBL/GenBank/DDBJ databases">
        <authorList>
            <person name="de Groot N.N."/>
        </authorList>
    </citation>
    <scope>NUCLEOTIDE SEQUENCE [LARGE SCALE GENOMIC DNA]</scope>
    <source>
        <strain evidence="4 5">DSM 27842</strain>
    </source>
</reference>
<gene>
    <name evidence="4" type="ORF">SAMN04490248_10669</name>
</gene>
<evidence type="ECO:0000259" key="3">
    <source>
        <dbReference type="Pfam" id="PF13550"/>
    </source>
</evidence>
<dbReference type="SUPFAM" id="SSF51445">
    <property type="entry name" value="(Trans)glycosidases"/>
    <property type="match status" value="1"/>
</dbReference>
<dbReference type="InterPro" id="IPR017853">
    <property type="entry name" value="GH"/>
</dbReference>
<dbReference type="AlphaFoldDB" id="A0A1H8QAG1"/>
<sequence length="921" mass="99944">MATVLLSAAGAALGGSIGGTVAGLSKVAVGRLVGATLGRAIDQRIMGQGSDVVESGRVDRFRITGAAEGNAIARVHGQMRVGGQVIWASRFSESVLTSGGGKGLSPQPSVREYSYSVSLAIALCEGEITRVGRVWADGMEISPDDLNMRVYTGTRDQLPDPKIEAVEGTGRVPAYRGTAYLVLEDLQLEPFGNRVPQFSFEVFRPAPVDQQDAQFEPAHAVRGVALIPGTGEYSLSTTPVYYRNGPGESWAANLNTPSGKTDFETSLEALDAEMPNYAAVSLIVSWFGSDLRCAACDVQPRPEQTDFEGSMPWRVAGLGGAEASAVATSEGRPVYGGTPSDGSVIEAIRRMNDMGKNVTFYPFILMEQLADNGLPDPWSDASDQPVLPWRGRITLSKAPGQPGSPDRSAQADSEVADFFGAASAADFEIANGQVSYSGPAEWRYRRFILHYAALCKAAGGVGAFCIGSEMRALTQIRGAGDVFAVVEQMRGLAADVRAILGPDVKIGYAADWSEYFGYHPQDGSGDVYFHLDPLWADDAIDFVGIDNYMPLSDWRDGDAHADAVWGTIYNPAYLKANVAGGEGYDWFYHSPEAEAAQICTPITDGAYDEPWVFRHKDIRNWWMNEHHERIGGVRQETPTAWKPQSKPIWFTELGCAAIDKGTNQPNKFLDPKSSESRLPSYSNGRRDDFIQRQYLRAIYDHWGDPAQNPVSPEYGGPMVDMARAHVWAWDARPFPHFPNNRELWSDGDNYRRGHWLNGRVSNRSLASVVREICERAGVLAFDVDDLRGVVRGFAIGEVADARTALQPLMLQHGFDAVDREGVLTFMMRDGRDAIAIARDDLAMSGDLDGVVSRTRGSEADMSGRVQVGFVQAGGDYDMISEEAVLPRDDACSHPHRIAAIDDKGRGAPSGRTLVDGGACRA</sequence>
<name>A0A1H8QAG1_9RHOB</name>
<feature type="domain" description="GTA TIM-barrel-like" evidence="2">
    <location>
        <begin position="442"/>
        <end position="738"/>
    </location>
</feature>
<organism evidence="4 5">
    <name type="scientific">Salinihabitans flavidus</name>
    <dbReference type="NCBI Taxonomy" id="569882"/>
    <lineage>
        <taxon>Bacteria</taxon>
        <taxon>Pseudomonadati</taxon>
        <taxon>Pseudomonadota</taxon>
        <taxon>Alphaproteobacteria</taxon>
        <taxon>Rhodobacterales</taxon>
        <taxon>Roseobacteraceae</taxon>
        <taxon>Salinihabitans</taxon>
    </lineage>
</organism>